<organism evidence="5 6">
    <name type="scientific">Actinomadura fibrosa</name>
    <dbReference type="NCBI Taxonomy" id="111802"/>
    <lineage>
        <taxon>Bacteria</taxon>
        <taxon>Bacillati</taxon>
        <taxon>Actinomycetota</taxon>
        <taxon>Actinomycetes</taxon>
        <taxon>Streptosporangiales</taxon>
        <taxon>Thermomonosporaceae</taxon>
        <taxon>Actinomadura</taxon>
    </lineage>
</organism>
<name>A0ABW2Y0F6_9ACTN</name>
<dbReference type="Proteomes" id="UP001597063">
    <property type="component" value="Unassembled WGS sequence"/>
</dbReference>
<dbReference type="InterPro" id="IPR036625">
    <property type="entry name" value="E3-bd_dom_sf"/>
</dbReference>
<dbReference type="Gene3D" id="3.30.60.230">
    <property type="entry name" value="Lsr2, dimerization domain"/>
    <property type="match status" value="1"/>
</dbReference>
<accession>A0ABW2Y0F6</accession>
<evidence type="ECO:0000313" key="5">
    <source>
        <dbReference type="EMBL" id="MFD0691632.1"/>
    </source>
</evidence>
<evidence type="ECO:0000256" key="1">
    <source>
        <dbReference type="ARBA" id="ARBA00023125"/>
    </source>
</evidence>
<feature type="domain" description="Lsr2 DNA-binding" evidence="4">
    <location>
        <begin position="77"/>
        <end position="109"/>
    </location>
</feature>
<feature type="domain" description="Lsr2 dimerization" evidence="3">
    <location>
        <begin position="1"/>
        <end position="57"/>
    </location>
</feature>
<dbReference type="RefSeq" id="WP_131759515.1">
    <property type="nucleotide sequence ID" value="NZ_CAACUY010000080.1"/>
</dbReference>
<keyword evidence="6" id="KW-1185">Reference proteome</keyword>
<dbReference type="EMBL" id="JBHTGP010000031">
    <property type="protein sequence ID" value="MFD0691632.1"/>
    <property type="molecule type" value="Genomic_DNA"/>
</dbReference>
<dbReference type="InterPro" id="IPR024412">
    <property type="entry name" value="Lsr2_dim_dom"/>
</dbReference>
<dbReference type="InterPro" id="IPR055370">
    <property type="entry name" value="Lsr2_DNA-bd"/>
</dbReference>
<evidence type="ECO:0000313" key="6">
    <source>
        <dbReference type="Proteomes" id="UP001597063"/>
    </source>
</evidence>
<reference evidence="6" key="1">
    <citation type="journal article" date="2019" name="Int. J. Syst. Evol. Microbiol.">
        <title>The Global Catalogue of Microorganisms (GCM) 10K type strain sequencing project: providing services to taxonomists for standard genome sequencing and annotation.</title>
        <authorList>
            <consortium name="The Broad Institute Genomics Platform"/>
            <consortium name="The Broad Institute Genome Sequencing Center for Infectious Disease"/>
            <person name="Wu L."/>
            <person name="Ma J."/>
        </authorList>
    </citation>
    <scope>NUCLEOTIDE SEQUENCE [LARGE SCALE GENOMIC DNA]</scope>
    <source>
        <strain evidence="6">JCM 9371</strain>
    </source>
</reference>
<dbReference type="InterPro" id="IPR042261">
    <property type="entry name" value="Lsr2-like_dimerization"/>
</dbReference>
<protein>
    <submittedName>
        <fullName evidence="5">Lsr2 family protein</fullName>
    </submittedName>
</protein>
<comment type="caution">
    <text evidence="5">The sequence shown here is derived from an EMBL/GenBank/DDBJ whole genome shotgun (WGS) entry which is preliminary data.</text>
</comment>
<feature type="region of interest" description="Disordered" evidence="2">
    <location>
        <begin position="57"/>
        <end position="78"/>
    </location>
</feature>
<sequence length="110" mass="11648">MAQQVRITLTDDVDGGEAAETVAFAIDGVAYEIDLSEANAAKFRAALHPFMGGGRRIKAVRGGKRPGSNGTNMEGGRSGEIRAWAKEHGIAVNDRGRIPASVVEQYQAAH</sequence>
<dbReference type="Pfam" id="PF23359">
    <property type="entry name" value="Lsr2_DNA-bd"/>
    <property type="match status" value="1"/>
</dbReference>
<evidence type="ECO:0000256" key="2">
    <source>
        <dbReference type="SAM" id="MobiDB-lite"/>
    </source>
</evidence>
<gene>
    <name evidence="5" type="ORF">ACFQZM_44575</name>
</gene>
<keyword evidence="1" id="KW-0238">DNA-binding</keyword>
<dbReference type="Pfam" id="PF11774">
    <property type="entry name" value="Lsr2"/>
    <property type="match status" value="1"/>
</dbReference>
<dbReference type="Gene3D" id="4.10.320.10">
    <property type="entry name" value="E3-binding domain"/>
    <property type="match status" value="1"/>
</dbReference>
<evidence type="ECO:0000259" key="3">
    <source>
        <dbReference type="Pfam" id="PF11774"/>
    </source>
</evidence>
<evidence type="ECO:0000259" key="4">
    <source>
        <dbReference type="Pfam" id="PF23359"/>
    </source>
</evidence>
<proteinExistence type="predicted"/>